<organism evidence="1 3">
    <name type="scientific">Drosophila simulans</name>
    <name type="common">Fruit fly</name>
    <dbReference type="NCBI Taxonomy" id="7240"/>
    <lineage>
        <taxon>Eukaryota</taxon>
        <taxon>Metazoa</taxon>
        <taxon>Ecdysozoa</taxon>
        <taxon>Arthropoda</taxon>
        <taxon>Hexapoda</taxon>
        <taxon>Insecta</taxon>
        <taxon>Pterygota</taxon>
        <taxon>Neoptera</taxon>
        <taxon>Endopterygota</taxon>
        <taxon>Diptera</taxon>
        <taxon>Brachycera</taxon>
        <taxon>Muscomorpha</taxon>
        <taxon>Ephydroidea</taxon>
        <taxon>Drosophilidae</taxon>
        <taxon>Drosophila</taxon>
        <taxon>Sophophora</taxon>
    </lineage>
</organism>
<dbReference type="KEGG" id="dsi:Dsimw501_GD22624"/>
<dbReference type="OMA" id="DGFYSNN"/>
<keyword evidence="3" id="KW-1185">Reference proteome</keyword>
<protein>
    <submittedName>
        <fullName evidence="1">GD22624</fullName>
    </submittedName>
</protein>
<dbReference type="Proteomes" id="UP000000304">
    <property type="component" value="Chromosome 2L"/>
</dbReference>
<proteinExistence type="predicted"/>
<dbReference type="Bgee" id="FBgn0194024">
    <property type="expression patterns" value="Expressed in male reproductive system and 3 other cell types or tissues"/>
</dbReference>
<dbReference type="HOGENOM" id="CLU_2515007_0_0_1"/>
<dbReference type="Proteomes" id="UP000035880">
    <property type="component" value="Chromosome 2L"/>
</dbReference>
<reference evidence="1 3" key="1">
    <citation type="journal article" date="2007" name="Nature">
        <title>Evolution of genes and genomes on the Drosophila phylogeny.</title>
        <authorList>
            <consortium name="Drosophila 12 Genomes Consortium"/>
            <person name="Clark A.G."/>
            <person name="Eisen M.B."/>
            <person name="Smith D.R."/>
            <person name="Bergman C.M."/>
            <person name="Oliver B."/>
            <person name="Markow T.A."/>
            <person name="Kaufman T.C."/>
            <person name="Kellis M."/>
            <person name="Gelbart W."/>
            <person name="Iyer V.N."/>
            <person name="Pollard D.A."/>
            <person name="Sackton T.B."/>
            <person name="Larracuente A.M."/>
            <person name="Singh N.D."/>
            <person name="Abad J.P."/>
            <person name="Abt D.N."/>
            <person name="Adryan B."/>
            <person name="Aguade M."/>
            <person name="Akashi H."/>
            <person name="Anderson W.W."/>
            <person name="Aquadro C.F."/>
            <person name="Ardell D.H."/>
            <person name="Arguello R."/>
            <person name="Artieri C.G."/>
            <person name="Barbash D.A."/>
            <person name="Barker D."/>
            <person name="Barsanti P."/>
            <person name="Batterham P."/>
            <person name="Batzoglou S."/>
            <person name="Begun D."/>
            <person name="Bhutkar A."/>
            <person name="Blanco E."/>
            <person name="Bosak S.A."/>
            <person name="Bradley R.K."/>
            <person name="Brand A.D."/>
            <person name="Brent M.R."/>
            <person name="Brooks A.N."/>
            <person name="Brown R.H."/>
            <person name="Butlin R.K."/>
            <person name="Caggese C."/>
            <person name="Calvi B.R."/>
            <person name="Bernardo de Carvalho A."/>
            <person name="Caspi A."/>
            <person name="Castrezana S."/>
            <person name="Celniker S.E."/>
            <person name="Chang J.L."/>
            <person name="Chapple C."/>
            <person name="Chatterji S."/>
            <person name="Chinwalla A."/>
            <person name="Civetta A."/>
            <person name="Clifton S.W."/>
            <person name="Comeron J.M."/>
            <person name="Costello J.C."/>
            <person name="Coyne J.A."/>
            <person name="Daub J."/>
            <person name="David R.G."/>
            <person name="Delcher A.L."/>
            <person name="Delehaunty K."/>
            <person name="Do C.B."/>
            <person name="Ebling H."/>
            <person name="Edwards K."/>
            <person name="Eickbush T."/>
            <person name="Evans J.D."/>
            <person name="Filipski A."/>
            <person name="Findeiss S."/>
            <person name="Freyhult E."/>
            <person name="Fulton L."/>
            <person name="Fulton R."/>
            <person name="Garcia A.C."/>
            <person name="Gardiner A."/>
            <person name="Garfield D.A."/>
            <person name="Garvin B.E."/>
            <person name="Gibson G."/>
            <person name="Gilbert D."/>
            <person name="Gnerre S."/>
            <person name="Godfrey J."/>
            <person name="Good R."/>
            <person name="Gotea V."/>
            <person name="Gravely B."/>
            <person name="Greenberg A.J."/>
            <person name="Griffiths-Jones S."/>
            <person name="Gross S."/>
            <person name="Guigo R."/>
            <person name="Gustafson E.A."/>
            <person name="Haerty W."/>
            <person name="Hahn M.W."/>
            <person name="Halligan D.L."/>
            <person name="Halpern A.L."/>
            <person name="Halter G.M."/>
            <person name="Han M.V."/>
            <person name="Heger A."/>
            <person name="Hillier L."/>
            <person name="Hinrichs A.S."/>
            <person name="Holmes I."/>
            <person name="Hoskins R.A."/>
            <person name="Hubisz M.J."/>
            <person name="Hultmark D."/>
            <person name="Huntley M.A."/>
            <person name="Jaffe D.B."/>
            <person name="Jagadeeshan S."/>
            <person name="Jeck W.R."/>
            <person name="Johnson J."/>
            <person name="Jones C.D."/>
            <person name="Jordan W.C."/>
            <person name="Karpen G.H."/>
            <person name="Kataoka E."/>
            <person name="Keightley P.D."/>
            <person name="Kheradpour P."/>
            <person name="Kirkness E.F."/>
            <person name="Koerich L.B."/>
            <person name="Kristiansen K."/>
            <person name="Kudrna D."/>
            <person name="Kulathinal R.J."/>
            <person name="Kumar S."/>
            <person name="Kwok R."/>
            <person name="Lander E."/>
            <person name="Langley C.H."/>
            <person name="Lapoint R."/>
            <person name="Lazzaro B.P."/>
            <person name="Lee S.J."/>
            <person name="Levesque L."/>
            <person name="Li R."/>
            <person name="Lin C.F."/>
            <person name="Lin M.F."/>
            <person name="Lindblad-Toh K."/>
            <person name="Llopart A."/>
            <person name="Long M."/>
            <person name="Low L."/>
            <person name="Lozovsky E."/>
            <person name="Lu J."/>
            <person name="Luo M."/>
            <person name="Machado C.A."/>
            <person name="Makalowski W."/>
            <person name="Marzo M."/>
            <person name="Matsuda M."/>
            <person name="Matzkin L."/>
            <person name="McAllister B."/>
            <person name="McBride C.S."/>
            <person name="McKernan B."/>
            <person name="McKernan K."/>
            <person name="Mendez-Lago M."/>
            <person name="Minx P."/>
            <person name="Mollenhauer M.U."/>
            <person name="Montooth K."/>
            <person name="Mount S.M."/>
            <person name="Mu X."/>
            <person name="Myers E."/>
            <person name="Negre B."/>
            <person name="Newfeld S."/>
            <person name="Nielsen R."/>
            <person name="Noor M.A."/>
            <person name="O'Grady P."/>
            <person name="Pachter L."/>
            <person name="Papaceit M."/>
            <person name="Parisi M.J."/>
            <person name="Parisi M."/>
            <person name="Parts L."/>
            <person name="Pedersen J.S."/>
            <person name="Pesole G."/>
            <person name="Phillippy A.M."/>
            <person name="Ponting C.P."/>
            <person name="Pop M."/>
            <person name="Porcelli D."/>
            <person name="Powell J.R."/>
            <person name="Prohaska S."/>
            <person name="Pruitt K."/>
            <person name="Puig M."/>
            <person name="Quesneville H."/>
            <person name="Ram K.R."/>
            <person name="Rand D."/>
            <person name="Rasmussen M.D."/>
            <person name="Reed L.K."/>
            <person name="Reenan R."/>
            <person name="Reily A."/>
            <person name="Remington K.A."/>
            <person name="Rieger T.T."/>
            <person name="Ritchie M.G."/>
            <person name="Robin C."/>
            <person name="Rogers Y.H."/>
            <person name="Rohde C."/>
            <person name="Rozas J."/>
            <person name="Rubenfield M.J."/>
            <person name="Ruiz A."/>
            <person name="Russo S."/>
            <person name="Salzberg S.L."/>
            <person name="Sanchez-Gracia A."/>
            <person name="Saranga D.J."/>
            <person name="Sato H."/>
            <person name="Schaeffer S.W."/>
            <person name="Schatz M.C."/>
            <person name="Schlenke T."/>
            <person name="Schwartz R."/>
            <person name="Segarra C."/>
            <person name="Singh R.S."/>
            <person name="Sirot L."/>
            <person name="Sirota M."/>
            <person name="Sisneros N.B."/>
            <person name="Smith C.D."/>
            <person name="Smith T.F."/>
            <person name="Spieth J."/>
            <person name="Stage D.E."/>
            <person name="Stark A."/>
            <person name="Stephan W."/>
            <person name="Strausberg R.L."/>
            <person name="Strempel S."/>
            <person name="Sturgill D."/>
            <person name="Sutton G."/>
            <person name="Sutton G.G."/>
            <person name="Tao W."/>
            <person name="Teichmann S."/>
            <person name="Tobari Y.N."/>
            <person name="Tomimura Y."/>
            <person name="Tsolas J.M."/>
            <person name="Valente V.L."/>
            <person name="Venter E."/>
            <person name="Venter J.C."/>
            <person name="Vicario S."/>
            <person name="Vieira F.G."/>
            <person name="Vilella A.J."/>
            <person name="Villasante A."/>
            <person name="Walenz B."/>
            <person name="Wang J."/>
            <person name="Wasserman M."/>
            <person name="Watts T."/>
            <person name="Wilson D."/>
            <person name="Wilson R.K."/>
            <person name="Wing R.A."/>
            <person name="Wolfner M.F."/>
            <person name="Wong A."/>
            <person name="Wong G.K."/>
            <person name="Wu C.I."/>
            <person name="Wu G."/>
            <person name="Yamamoto D."/>
            <person name="Yang H.P."/>
            <person name="Yang S.P."/>
            <person name="Yorke J.A."/>
            <person name="Yoshida K."/>
            <person name="Zdobnov E."/>
            <person name="Zhang P."/>
            <person name="Zhang Y."/>
            <person name="Zimin A.V."/>
            <person name="Baldwin J."/>
            <person name="Abdouelleil A."/>
            <person name="Abdulkadir J."/>
            <person name="Abebe A."/>
            <person name="Abera B."/>
            <person name="Abreu J."/>
            <person name="Acer S.C."/>
            <person name="Aftuck L."/>
            <person name="Alexander A."/>
            <person name="An P."/>
            <person name="Anderson E."/>
            <person name="Anderson S."/>
            <person name="Arachi H."/>
            <person name="Azer M."/>
            <person name="Bachantsang P."/>
            <person name="Barry A."/>
            <person name="Bayul T."/>
            <person name="Berlin A."/>
            <person name="Bessette D."/>
            <person name="Bloom T."/>
            <person name="Blye J."/>
            <person name="Boguslavskiy L."/>
            <person name="Bonnet C."/>
            <person name="Boukhgalter B."/>
            <person name="Bourzgui I."/>
            <person name="Brown A."/>
            <person name="Cahill P."/>
            <person name="Channer S."/>
            <person name="Cheshatsang Y."/>
            <person name="Chuda L."/>
            <person name="Citroen M."/>
            <person name="Collymore A."/>
            <person name="Cooke P."/>
            <person name="Costello M."/>
            <person name="D'Aco K."/>
            <person name="Daza R."/>
            <person name="De Haan G."/>
            <person name="DeGray S."/>
            <person name="DeMaso C."/>
            <person name="Dhargay N."/>
            <person name="Dooley K."/>
            <person name="Dooley E."/>
            <person name="Doricent M."/>
            <person name="Dorje P."/>
            <person name="Dorjee K."/>
            <person name="Dupes A."/>
            <person name="Elong R."/>
            <person name="Falk J."/>
            <person name="Farina A."/>
            <person name="Faro S."/>
            <person name="Ferguson D."/>
            <person name="Fisher S."/>
            <person name="Foley C.D."/>
            <person name="Franke A."/>
            <person name="Friedrich D."/>
            <person name="Gadbois L."/>
            <person name="Gearin G."/>
            <person name="Gearin C.R."/>
            <person name="Giannoukos G."/>
            <person name="Goode T."/>
            <person name="Graham J."/>
            <person name="Grandbois E."/>
            <person name="Grewal S."/>
            <person name="Gyaltsen K."/>
            <person name="Hafez N."/>
            <person name="Hagos B."/>
            <person name="Hall J."/>
            <person name="Henson C."/>
            <person name="Hollinger A."/>
            <person name="Honan T."/>
            <person name="Huard M.D."/>
            <person name="Hughes L."/>
            <person name="Hurhula B."/>
            <person name="Husby M.E."/>
            <person name="Kamat A."/>
            <person name="Kanga B."/>
            <person name="Kashin S."/>
            <person name="Khazanovich D."/>
            <person name="Kisner P."/>
            <person name="Lance K."/>
            <person name="Lara M."/>
            <person name="Lee W."/>
            <person name="Lennon N."/>
            <person name="Letendre F."/>
            <person name="LeVine R."/>
            <person name="Lipovsky A."/>
            <person name="Liu X."/>
            <person name="Liu J."/>
            <person name="Liu S."/>
            <person name="Lokyitsang T."/>
            <person name="Lokyitsang Y."/>
            <person name="Lubonja R."/>
            <person name="Lui A."/>
            <person name="MacDonald P."/>
            <person name="Magnisalis V."/>
            <person name="Maru K."/>
            <person name="Matthews C."/>
            <person name="McCusker W."/>
            <person name="McDonough S."/>
            <person name="Mehta T."/>
            <person name="Meldrim J."/>
            <person name="Meneus L."/>
            <person name="Mihai O."/>
            <person name="Mihalev A."/>
            <person name="Mihova T."/>
            <person name="Mittelman R."/>
            <person name="Mlenga V."/>
            <person name="Montmayeur A."/>
            <person name="Mulrain L."/>
            <person name="Navidi A."/>
            <person name="Naylor J."/>
            <person name="Negash T."/>
            <person name="Nguyen T."/>
            <person name="Nguyen N."/>
            <person name="Nicol R."/>
            <person name="Norbu C."/>
            <person name="Norbu N."/>
            <person name="Novod N."/>
            <person name="O'Neill B."/>
            <person name="Osman S."/>
            <person name="Markiewicz E."/>
            <person name="Oyono O.L."/>
            <person name="Patti C."/>
            <person name="Phunkhang P."/>
            <person name="Pierre F."/>
            <person name="Priest M."/>
            <person name="Raghuraman S."/>
            <person name="Rege F."/>
            <person name="Reyes R."/>
            <person name="Rise C."/>
            <person name="Rogov P."/>
            <person name="Ross K."/>
            <person name="Ryan E."/>
            <person name="Settipalli S."/>
            <person name="Shea T."/>
            <person name="Sherpa N."/>
            <person name="Shi L."/>
            <person name="Shih D."/>
            <person name="Sparrow T."/>
            <person name="Spaulding J."/>
            <person name="Stalker J."/>
            <person name="Stange-Thomann N."/>
            <person name="Stavropoulos S."/>
            <person name="Stone C."/>
            <person name="Strader C."/>
            <person name="Tesfaye S."/>
            <person name="Thomson T."/>
            <person name="Thoulutsang Y."/>
            <person name="Thoulutsang D."/>
            <person name="Topham K."/>
            <person name="Topping I."/>
            <person name="Tsamla T."/>
            <person name="Vassiliev H."/>
            <person name="Vo A."/>
            <person name="Wangchuk T."/>
            <person name="Wangdi T."/>
            <person name="Weiand M."/>
            <person name="Wilkinson J."/>
            <person name="Wilson A."/>
            <person name="Yadav S."/>
            <person name="Young G."/>
            <person name="Yu Q."/>
            <person name="Zembek L."/>
            <person name="Zhong D."/>
            <person name="Zimmer A."/>
            <person name="Zwirko Z."/>
            <person name="Jaffe D.B."/>
            <person name="Alvarez P."/>
            <person name="Brockman W."/>
            <person name="Butler J."/>
            <person name="Chin C."/>
            <person name="Gnerre S."/>
            <person name="Grabherr M."/>
            <person name="Kleber M."/>
            <person name="Mauceli E."/>
            <person name="MacCallum I."/>
        </authorList>
    </citation>
    <scope>NUCLEOTIDE SEQUENCE [LARGE SCALE GENOMIC DNA]</scope>
    <source>
        <strain evidence="1">Mixed</strain>
        <strain evidence="3">mosaic</strain>
    </source>
</reference>
<evidence type="ECO:0000313" key="3">
    <source>
        <dbReference type="Proteomes" id="UP000000304"/>
    </source>
</evidence>
<evidence type="ECO:0000313" key="2">
    <source>
        <dbReference type="EMBL" id="KMY88400.1"/>
    </source>
</evidence>
<evidence type="ECO:0000313" key="1">
    <source>
        <dbReference type="EMBL" id="EDX03872.1"/>
    </source>
</evidence>
<dbReference type="EMBL" id="CM002910">
    <property type="protein sequence ID" value="KMY88400.1"/>
    <property type="molecule type" value="Genomic_DNA"/>
</dbReference>
<dbReference type="STRING" id="7240.B4Q439"/>
<sequence length="86" mass="8685">MDGFYSNNNSYSSNNGGYCSQGPRGGNCGSCGNCPGGHCPRMEAGGSGFGARGMSQPGCPGGNCCPGGRCSAGKSRYNPDWQYGGR</sequence>
<gene>
    <name evidence="1" type="primary">Dsim\GD22624</name>
    <name evidence="1" type="ORF">Dsim_GD22624</name>
    <name evidence="2" type="ORF">Dsimw501_GD22624</name>
</gene>
<dbReference type="EMBL" id="CM000361">
    <property type="protein sequence ID" value="EDX03872.1"/>
    <property type="molecule type" value="Genomic_DNA"/>
</dbReference>
<reference evidence="2" key="3">
    <citation type="journal article" date="2013" name="Genome Res.">
        <title>A second-generation assembly of the Drosophila simulans genome provides new insights into patterns of lineage-specific divergence.</title>
        <authorList>
            <person name="Hu T.T."/>
            <person name="Eisen M.B."/>
            <person name="Thornton K.R."/>
            <person name="Andolfatto P."/>
        </authorList>
    </citation>
    <scope>NUCLEOTIDE SEQUENCE [LARGE SCALE GENOMIC DNA]</scope>
    <source>
        <strain evidence="2">W501</strain>
    </source>
</reference>
<reference evidence="1" key="2">
    <citation type="submission" date="2008-06" db="EMBL/GenBank/DDBJ databases">
        <authorList>
            <consortium name="FlyBase"/>
        </authorList>
    </citation>
    <scope>NUCLEOTIDE SEQUENCE</scope>
    <source>
        <strain evidence="1">Mixed</strain>
        <strain evidence="2">W501</strain>
    </source>
</reference>
<dbReference type="AlphaFoldDB" id="B4Q439"/>
<reference evidence="2" key="4">
    <citation type="submission" date="2014-06" db="EMBL/GenBank/DDBJ databases">
        <authorList>
            <person name="Hu T."/>
            <person name="Eisen M.B."/>
            <person name="Thornton K.R."/>
            <person name="Andolfatto P."/>
        </authorList>
    </citation>
    <scope>NUCLEOTIDE SEQUENCE</scope>
    <source>
        <strain evidence="2">W501</strain>
    </source>
</reference>
<name>B4Q439_DROSI</name>
<accession>B4Q439</accession>